<dbReference type="GO" id="GO:0005634">
    <property type="term" value="C:nucleus"/>
    <property type="evidence" value="ECO:0007669"/>
    <property type="project" value="UniProtKB-SubCell"/>
</dbReference>
<sequence length="602" mass="68897">MFYVLDLASNETIELANVGSMGSHSVVPAAAHQANMIDVIRKHDHEILHAPATTMINAPKTRSRHGCLPCKRRRKKCNEEHPVCSSCKHRNVECTWRTETTFRILKETHQIDRTRRVEGSVALARESSAGSNSDSTKDVAESSSQEEQDPLTTSQIDDVIDLIQPIEVSNNQLVRSPSFPLDDNFTNFIDLHIPSPLGQHIFQPFQFLDDQGLYFLDGFIANVARKFSIGQESSNYILKTFYQLSEEQESIALALAAWGGMFLEGGFTDNVNHYLNKAITNMSKQYPDMNNLSKKDVYILLNYFLILIGLQVCGGDVYEWNQIFDKSIELVKKCGGLNSIVKMFDCSNEIKWLLSDIQFHDVLSLQSFHKGTSLPMEEYNAIFKEANILELGNYGLDPFQGCIQPIFLVLGEIISKSVDLRKKHADIENSEDFGQRMDLYNEMNECFKHLEEEIMNCVPNVEQMRHIRDDRYEIELHLTLFDVMLIICQLSLNFLLKKLPANTLDMQVLLLNCLKQVDFLIHTKMKSALSFVLLVCGITCCTDVDRQKMLERFKIVSEDYKAANLTLIRDIVQKVWERNQNGKLCVDWLVICEENNWDVSFC</sequence>
<comment type="subcellular location">
    <subcellularLocation>
        <location evidence="1">Nucleus</location>
    </subcellularLocation>
</comment>
<gene>
    <name evidence="5" type="ORF">Cantr_08688</name>
</gene>
<dbReference type="EMBL" id="QLNQ01000026">
    <property type="protein sequence ID" value="RCK61019.1"/>
    <property type="molecule type" value="Genomic_DNA"/>
</dbReference>
<organism evidence="5 6">
    <name type="scientific">Candida viswanathii</name>
    <dbReference type="NCBI Taxonomy" id="5486"/>
    <lineage>
        <taxon>Eukaryota</taxon>
        <taxon>Fungi</taxon>
        <taxon>Dikarya</taxon>
        <taxon>Ascomycota</taxon>
        <taxon>Saccharomycotina</taxon>
        <taxon>Pichiomycetes</taxon>
        <taxon>Debaryomycetaceae</taxon>
        <taxon>Candida/Lodderomyces clade</taxon>
        <taxon>Candida</taxon>
    </lineage>
</organism>
<dbReference type="Pfam" id="PF11951">
    <property type="entry name" value="Fungal_trans_2"/>
    <property type="match status" value="1"/>
</dbReference>
<dbReference type="InterPro" id="IPR021858">
    <property type="entry name" value="Fun_TF"/>
</dbReference>
<dbReference type="AlphaFoldDB" id="A0A367Y5W6"/>
<evidence type="ECO:0000313" key="5">
    <source>
        <dbReference type="EMBL" id="RCK61019.1"/>
    </source>
</evidence>
<dbReference type="Pfam" id="PF00172">
    <property type="entry name" value="Zn_clus"/>
    <property type="match status" value="1"/>
</dbReference>
<keyword evidence="6" id="KW-1185">Reference proteome</keyword>
<evidence type="ECO:0000256" key="2">
    <source>
        <dbReference type="ARBA" id="ARBA00023242"/>
    </source>
</evidence>
<dbReference type="SMART" id="SM00066">
    <property type="entry name" value="GAL4"/>
    <property type="match status" value="1"/>
</dbReference>
<reference evidence="5 6" key="1">
    <citation type="submission" date="2018-06" db="EMBL/GenBank/DDBJ databases">
        <title>Whole genome sequencing of Candida tropicalis (genome annotated by CSBL at Korea University).</title>
        <authorList>
            <person name="Ahn J."/>
        </authorList>
    </citation>
    <scope>NUCLEOTIDE SEQUENCE [LARGE SCALE GENOMIC DNA]</scope>
    <source>
        <strain evidence="5 6">ATCC 20962</strain>
    </source>
</reference>
<dbReference type="GO" id="GO:0000976">
    <property type="term" value="F:transcription cis-regulatory region binding"/>
    <property type="evidence" value="ECO:0007669"/>
    <property type="project" value="TreeGrafter"/>
</dbReference>
<dbReference type="GO" id="GO:0045944">
    <property type="term" value="P:positive regulation of transcription by RNA polymerase II"/>
    <property type="evidence" value="ECO:0007669"/>
    <property type="project" value="TreeGrafter"/>
</dbReference>
<dbReference type="Gene3D" id="4.10.240.10">
    <property type="entry name" value="Zn(2)-C6 fungal-type DNA-binding domain"/>
    <property type="match status" value="1"/>
</dbReference>
<feature type="domain" description="Zn(2)-C6 fungal-type" evidence="4">
    <location>
        <begin position="66"/>
        <end position="96"/>
    </location>
</feature>
<feature type="region of interest" description="Disordered" evidence="3">
    <location>
        <begin position="122"/>
        <end position="152"/>
    </location>
</feature>
<comment type="caution">
    <text evidence="5">The sequence shown here is derived from an EMBL/GenBank/DDBJ whole genome shotgun (WGS) entry which is preliminary data.</text>
</comment>
<dbReference type="PANTHER" id="PTHR37534">
    <property type="entry name" value="TRANSCRIPTIONAL ACTIVATOR PROTEIN UGA3"/>
    <property type="match status" value="1"/>
</dbReference>
<evidence type="ECO:0000256" key="3">
    <source>
        <dbReference type="SAM" id="MobiDB-lite"/>
    </source>
</evidence>
<dbReference type="PANTHER" id="PTHR37534:SF7">
    <property type="entry name" value="TRANSCRIPTIONAL ACTIVATOR PROTEIN UGA3"/>
    <property type="match status" value="1"/>
</dbReference>
<dbReference type="PROSITE" id="PS00463">
    <property type="entry name" value="ZN2_CY6_FUNGAL_1"/>
    <property type="match status" value="1"/>
</dbReference>
<dbReference type="InterPro" id="IPR036864">
    <property type="entry name" value="Zn2-C6_fun-type_DNA-bd_sf"/>
</dbReference>
<dbReference type="InterPro" id="IPR001138">
    <property type="entry name" value="Zn2Cys6_DnaBD"/>
</dbReference>
<dbReference type="OrthoDB" id="5419315at2759"/>
<dbReference type="CDD" id="cd00067">
    <property type="entry name" value="GAL4"/>
    <property type="match status" value="1"/>
</dbReference>
<dbReference type="GO" id="GO:0008270">
    <property type="term" value="F:zinc ion binding"/>
    <property type="evidence" value="ECO:0007669"/>
    <property type="project" value="InterPro"/>
</dbReference>
<dbReference type="GO" id="GO:0000981">
    <property type="term" value="F:DNA-binding transcription factor activity, RNA polymerase II-specific"/>
    <property type="evidence" value="ECO:0007669"/>
    <property type="project" value="InterPro"/>
</dbReference>
<evidence type="ECO:0000259" key="4">
    <source>
        <dbReference type="PROSITE" id="PS50048"/>
    </source>
</evidence>
<accession>A0A367Y5W6</accession>
<evidence type="ECO:0000313" key="6">
    <source>
        <dbReference type="Proteomes" id="UP000253472"/>
    </source>
</evidence>
<keyword evidence="2" id="KW-0539">Nucleus</keyword>
<dbReference type="Proteomes" id="UP000253472">
    <property type="component" value="Unassembled WGS sequence"/>
</dbReference>
<evidence type="ECO:0000256" key="1">
    <source>
        <dbReference type="ARBA" id="ARBA00004123"/>
    </source>
</evidence>
<proteinExistence type="predicted"/>
<dbReference type="STRING" id="5486.A0A367Y5W6"/>
<dbReference type="SUPFAM" id="SSF57701">
    <property type="entry name" value="Zn2/Cys6 DNA-binding domain"/>
    <property type="match status" value="1"/>
</dbReference>
<protein>
    <recommendedName>
        <fullName evidence="4">Zn(2)-C6 fungal-type domain-containing protein</fullName>
    </recommendedName>
</protein>
<dbReference type="PROSITE" id="PS50048">
    <property type="entry name" value="ZN2_CY6_FUNGAL_2"/>
    <property type="match status" value="1"/>
</dbReference>
<name>A0A367Y5W6_9ASCO</name>